<protein>
    <recommendedName>
        <fullName evidence="3">F-box domain-containing protein</fullName>
    </recommendedName>
</protein>
<comment type="caution">
    <text evidence="1">The sequence shown here is derived from an EMBL/GenBank/DDBJ whole genome shotgun (WGS) entry which is preliminary data.</text>
</comment>
<keyword evidence="2" id="KW-1185">Reference proteome</keyword>
<sequence>MEMSLKTSAHSVAIQDLPADVARIILKHLASDRGAISACTLISRAWEAISRPELFASIGPIHASRIPEFATFLDSNPHLAMLIKEIAFSRGRAWQEPPEAPEALSTEHHTSPFIRVLRNLPALQSLQCKRLHFTPPHHDDIPGPFKLRSLALYACSAGDQLRTSSLFTVLSMFEAQALEIAAPYVDLDPEVECEPISLARPLACQTLTLKDHNVQSVILPALRQTLQPGCLRKLAVPCSTRAQVINLGVLVRNFGYNLEHLELDVGYMAILNPRCDDVGWDALNLSLCPTLTTLSFVVLHGYYGHCHLGHYCSNALAKILAQLSTTVQDVVIRLIPVSHWSPFSLEESVDLSTIRRVFDEHVFSRLRSVTLQLHDWRPLDTHRDTLDNAFPEFRKSEVLRIELVELGDLFEQYRRLIFISTLSRW</sequence>
<evidence type="ECO:0008006" key="3">
    <source>
        <dbReference type="Google" id="ProtNLM"/>
    </source>
</evidence>
<evidence type="ECO:0000313" key="1">
    <source>
        <dbReference type="EMBL" id="PIL37189.1"/>
    </source>
</evidence>
<accession>A0A2G8STT2</accession>
<name>A0A2G8STT2_9APHY</name>
<proteinExistence type="predicted"/>
<evidence type="ECO:0000313" key="2">
    <source>
        <dbReference type="Proteomes" id="UP000230002"/>
    </source>
</evidence>
<dbReference type="EMBL" id="AYKW01000001">
    <property type="protein sequence ID" value="PIL37189.1"/>
    <property type="molecule type" value="Genomic_DNA"/>
</dbReference>
<organism evidence="1 2">
    <name type="scientific">Ganoderma sinense ZZ0214-1</name>
    <dbReference type="NCBI Taxonomy" id="1077348"/>
    <lineage>
        <taxon>Eukaryota</taxon>
        <taxon>Fungi</taxon>
        <taxon>Dikarya</taxon>
        <taxon>Basidiomycota</taxon>
        <taxon>Agaricomycotina</taxon>
        <taxon>Agaricomycetes</taxon>
        <taxon>Polyporales</taxon>
        <taxon>Polyporaceae</taxon>
        <taxon>Ganoderma</taxon>
    </lineage>
</organism>
<gene>
    <name evidence="1" type="ORF">GSI_00882</name>
</gene>
<dbReference type="OrthoDB" id="2747460at2759"/>
<reference evidence="1 2" key="1">
    <citation type="journal article" date="2015" name="Sci. Rep.">
        <title>Chromosome-level genome map provides insights into diverse defense mechanisms in the medicinal fungus Ganoderma sinense.</title>
        <authorList>
            <person name="Zhu Y."/>
            <person name="Xu J."/>
            <person name="Sun C."/>
            <person name="Zhou S."/>
            <person name="Xu H."/>
            <person name="Nelson D.R."/>
            <person name="Qian J."/>
            <person name="Song J."/>
            <person name="Luo H."/>
            <person name="Xiang L."/>
            <person name="Li Y."/>
            <person name="Xu Z."/>
            <person name="Ji A."/>
            <person name="Wang L."/>
            <person name="Lu S."/>
            <person name="Hayward A."/>
            <person name="Sun W."/>
            <person name="Li X."/>
            <person name="Schwartz D.C."/>
            <person name="Wang Y."/>
            <person name="Chen S."/>
        </authorList>
    </citation>
    <scope>NUCLEOTIDE SEQUENCE [LARGE SCALE GENOMIC DNA]</scope>
    <source>
        <strain evidence="1 2">ZZ0214-1</strain>
    </source>
</reference>
<dbReference type="Proteomes" id="UP000230002">
    <property type="component" value="Unassembled WGS sequence"/>
</dbReference>
<dbReference type="AlphaFoldDB" id="A0A2G8STT2"/>